<dbReference type="PANTHER" id="PTHR28604">
    <property type="match status" value="1"/>
</dbReference>
<evidence type="ECO:0000259" key="1">
    <source>
        <dbReference type="Pfam" id="PF15248"/>
    </source>
</evidence>
<accession>A0A8C0ZUD8</accession>
<sequence length="107" mass="11393">MASGANGSWGRASPQSAAPTPWVTILQPLSWAVPSPSPQPGRVKEDLLELMMLQNAQMHQLLLSRMVAGALNLGPDLPGPQETCAPTSTSQCHRDCGCRCTPGFRLL</sequence>
<name>A0A8C0ZUD8_CASCN</name>
<reference evidence="2" key="1">
    <citation type="submission" date="2023-09" db="UniProtKB">
        <authorList>
            <consortium name="Ensembl"/>
        </authorList>
    </citation>
    <scope>IDENTIFICATION</scope>
</reference>
<dbReference type="Pfam" id="PF15248">
    <property type="entry name" value="DUF4587"/>
    <property type="match status" value="1"/>
</dbReference>
<feature type="domain" description="DUF4587" evidence="1">
    <location>
        <begin position="39"/>
        <end position="85"/>
    </location>
</feature>
<dbReference type="PANTHER" id="PTHR28604:SF1">
    <property type="entry name" value="PROLINE-RICH PROTEIN 29"/>
    <property type="match status" value="1"/>
</dbReference>
<dbReference type="InterPro" id="IPR027904">
    <property type="entry name" value="DUF4587"/>
</dbReference>
<dbReference type="AlphaFoldDB" id="A0A8C0ZUD8"/>
<evidence type="ECO:0000313" key="2">
    <source>
        <dbReference type="Ensembl" id="ENSCCNP00000019231.1"/>
    </source>
</evidence>
<organism evidence="2">
    <name type="scientific">Castor canadensis</name>
    <name type="common">American beaver</name>
    <dbReference type="NCBI Taxonomy" id="51338"/>
    <lineage>
        <taxon>Eukaryota</taxon>
        <taxon>Metazoa</taxon>
        <taxon>Chordata</taxon>
        <taxon>Craniata</taxon>
        <taxon>Vertebrata</taxon>
        <taxon>Euteleostomi</taxon>
        <taxon>Mammalia</taxon>
        <taxon>Eutheria</taxon>
        <taxon>Euarchontoglires</taxon>
        <taxon>Glires</taxon>
        <taxon>Rodentia</taxon>
        <taxon>Castorimorpha</taxon>
        <taxon>Castoridae</taxon>
        <taxon>Castor</taxon>
    </lineage>
</organism>
<gene>
    <name evidence="2" type="primary">Prr29</name>
</gene>
<proteinExistence type="predicted"/>
<dbReference type="Ensembl" id="ENSCCNT00000024952.1">
    <property type="protein sequence ID" value="ENSCCNP00000019231.1"/>
    <property type="gene ID" value="ENSCCNG00000019341.1"/>
</dbReference>
<dbReference type="InterPro" id="IPR038915">
    <property type="entry name" value="PRR29-like"/>
</dbReference>
<protein>
    <recommendedName>
        <fullName evidence="1">DUF4587 domain-containing protein</fullName>
    </recommendedName>
</protein>